<organism evidence="4 5">
    <name type="scientific">Selenomonas montiformis</name>
    <dbReference type="NCBI Taxonomy" id="2652285"/>
    <lineage>
        <taxon>Bacteria</taxon>
        <taxon>Bacillati</taxon>
        <taxon>Bacillota</taxon>
        <taxon>Negativicutes</taxon>
        <taxon>Selenomonadales</taxon>
        <taxon>Selenomonadaceae</taxon>
        <taxon>Selenomonas</taxon>
    </lineage>
</organism>
<dbReference type="InterPro" id="IPR000160">
    <property type="entry name" value="GGDEF_dom"/>
</dbReference>
<feature type="transmembrane region" description="Helical" evidence="2">
    <location>
        <begin position="43"/>
        <end position="62"/>
    </location>
</feature>
<evidence type="ECO:0000313" key="5">
    <source>
        <dbReference type="Proteomes" id="UP000430222"/>
    </source>
</evidence>
<dbReference type="GO" id="GO:0052621">
    <property type="term" value="F:diguanylate cyclase activity"/>
    <property type="evidence" value="ECO:0007669"/>
    <property type="project" value="TreeGrafter"/>
</dbReference>
<comment type="caution">
    <text evidence="4">The sequence shown here is derived from an EMBL/GenBank/DDBJ whole genome shotgun (WGS) entry which is preliminary data.</text>
</comment>
<dbReference type="InterPro" id="IPR029787">
    <property type="entry name" value="Nucleotide_cyclase"/>
</dbReference>
<feature type="transmembrane region" description="Helical" evidence="2">
    <location>
        <begin position="380"/>
        <end position="402"/>
    </location>
</feature>
<name>A0A6I2UYR3_9FIRM</name>
<feature type="compositionally biased region" description="Basic and acidic residues" evidence="1">
    <location>
        <begin position="18"/>
        <end position="29"/>
    </location>
</feature>
<evidence type="ECO:0000256" key="2">
    <source>
        <dbReference type="SAM" id="Phobius"/>
    </source>
</evidence>
<evidence type="ECO:0000256" key="1">
    <source>
        <dbReference type="SAM" id="MobiDB-lite"/>
    </source>
</evidence>
<feature type="transmembrane region" description="Helical" evidence="2">
    <location>
        <begin position="233"/>
        <end position="252"/>
    </location>
</feature>
<feature type="region of interest" description="Disordered" evidence="1">
    <location>
        <begin position="1"/>
        <end position="33"/>
    </location>
</feature>
<feature type="transmembrane region" description="Helical" evidence="2">
    <location>
        <begin position="198"/>
        <end position="221"/>
    </location>
</feature>
<dbReference type="GO" id="GO:0005886">
    <property type="term" value="C:plasma membrane"/>
    <property type="evidence" value="ECO:0007669"/>
    <property type="project" value="TreeGrafter"/>
</dbReference>
<dbReference type="GO" id="GO:0043709">
    <property type="term" value="P:cell adhesion involved in single-species biofilm formation"/>
    <property type="evidence" value="ECO:0007669"/>
    <property type="project" value="TreeGrafter"/>
</dbReference>
<dbReference type="InterPro" id="IPR043128">
    <property type="entry name" value="Rev_trsase/Diguanyl_cyclase"/>
</dbReference>
<dbReference type="Pfam" id="PF00990">
    <property type="entry name" value="GGDEF"/>
    <property type="match status" value="1"/>
</dbReference>
<sequence length="591" mass="67208">MRRFTGPSGRGATGSPQKADHRNETEQRKGGIRMRRQNRWQRIGLLCLLLFLLPVQAGAAAWDGSWFYHEEKAVPFGREGQIADWHPYDHRKRPPLSPDSHVVWLSVQLPDDAPDRNVLMFLTTNQAVRVWLDRTMIYTWGEFRPTRFDQGTVFHRVALPGDFAGKQLKIELYAAKNRQLGIVHLLSLDTPSRQVQRIFLYDLPVILALPAAAAMILLMLLCQYFYSGRWNRLYSFVIGFLLVFSCWLVSAAKVRSLFFDHPVFWWYMLSILAYLLPLSANLMLSELLKDKPYARMKLVTGVNALLFLLAAAGELLGLHSMNDLMDVFYPLLAAGETAAMYWCWRAARQGNRLCRAVMVPLATFTLLGLLDGMAGHFRLFTWHTFLTPLAIYAFLYFVIAILREKLRREHRLAVHNAGLEREAARALQRAETDVLTGCWNRSVLNRLLASSITEAVQSGGHGFAVLLLDIDHFKRVNDQFGHVAGDRVLAAFAQMVRSSMGPGCSCIRWGGEEFMILMDMEEREAVVRQAQLLRRKTESADLGGHRITCSIGVAFWHGRQDTPDALFKRVDTALYRAKQEGRNRVVLAGED</sequence>
<dbReference type="FunFam" id="3.30.70.270:FF:000001">
    <property type="entry name" value="Diguanylate cyclase domain protein"/>
    <property type="match status" value="1"/>
</dbReference>
<feature type="transmembrane region" description="Helical" evidence="2">
    <location>
        <begin position="264"/>
        <end position="284"/>
    </location>
</feature>
<dbReference type="AlphaFoldDB" id="A0A6I2UYR3"/>
<evidence type="ECO:0000313" key="4">
    <source>
        <dbReference type="EMBL" id="MSV24416.1"/>
    </source>
</evidence>
<evidence type="ECO:0000259" key="3">
    <source>
        <dbReference type="PROSITE" id="PS50887"/>
    </source>
</evidence>
<dbReference type="EMBL" id="VUNL01000004">
    <property type="protein sequence ID" value="MSV24416.1"/>
    <property type="molecule type" value="Genomic_DNA"/>
</dbReference>
<feature type="transmembrane region" description="Helical" evidence="2">
    <location>
        <begin position="327"/>
        <end position="344"/>
    </location>
</feature>
<accession>A0A6I2UYR3</accession>
<dbReference type="SMART" id="SM00267">
    <property type="entry name" value="GGDEF"/>
    <property type="match status" value="1"/>
</dbReference>
<feature type="transmembrane region" description="Helical" evidence="2">
    <location>
        <begin position="356"/>
        <end position="374"/>
    </location>
</feature>
<keyword evidence="2" id="KW-0472">Membrane</keyword>
<protein>
    <submittedName>
        <fullName evidence="4">GGDEF domain-containing protein</fullName>
    </submittedName>
</protein>
<dbReference type="CDD" id="cd01949">
    <property type="entry name" value="GGDEF"/>
    <property type="match status" value="1"/>
</dbReference>
<dbReference type="NCBIfam" id="TIGR00254">
    <property type="entry name" value="GGDEF"/>
    <property type="match status" value="1"/>
</dbReference>
<feature type="domain" description="GGDEF" evidence="3">
    <location>
        <begin position="461"/>
        <end position="590"/>
    </location>
</feature>
<dbReference type="Gene3D" id="3.30.70.270">
    <property type="match status" value="1"/>
</dbReference>
<keyword evidence="2" id="KW-0812">Transmembrane</keyword>
<dbReference type="PANTHER" id="PTHR45138">
    <property type="entry name" value="REGULATORY COMPONENTS OF SENSORY TRANSDUCTION SYSTEM"/>
    <property type="match status" value="1"/>
</dbReference>
<keyword evidence="2" id="KW-1133">Transmembrane helix</keyword>
<dbReference type="InterPro" id="IPR050469">
    <property type="entry name" value="Diguanylate_Cyclase"/>
</dbReference>
<dbReference type="PANTHER" id="PTHR45138:SF9">
    <property type="entry name" value="DIGUANYLATE CYCLASE DGCM-RELATED"/>
    <property type="match status" value="1"/>
</dbReference>
<dbReference type="PROSITE" id="PS50887">
    <property type="entry name" value="GGDEF"/>
    <property type="match status" value="1"/>
</dbReference>
<dbReference type="GO" id="GO:1902201">
    <property type="term" value="P:negative regulation of bacterial-type flagellum-dependent cell motility"/>
    <property type="evidence" value="ECO:0007669"/>
    <property type="project" value="TreeGrafter"/>
</dbReference>
<keyword evidence="5" id="KW-1185">Reference proteome</keyword>
<proteinExistence type="predicted"/>
<feature type="transmembrane region" description="Helical" evidence="2">
    <location>
        <begin position="296"/>
        <end position="315"/>
    </location>
</feature>
<gene>
    <name evidence="4" type="ORF">FYJ78_04285</name>
</gene>
<dbReference type="Proteomes" id="UP000430222">
    <property type="component" value="Unassembled WGS sequence"/>
</dbReference>
<reference evidence="4 5" key="1">
    <citation type="submission" date="2019-08" db="EMBL/GenBank/DDBJ databases">
        <title>In-depth cultivation of the pig gut microbiome towards novel bacterial diversity and tailored functional studies.</title>
        <authorList>
            <person name="Wylensek D."/>
            <person name="Hitch T.C.A."/>
            <person name="Clavel T."/>
        </authorList>
    </citation>
    <scope>NUCLEOTIDE SEQUENCE [LARGE SCALE GENOMIC DNA]</scope>
    <source>
        <strain evidence="5">WCA-380-WT-3B3</strain>
    </source>
</reference>
<dbReference type="SUPFAM" id="SSF55073">
    <property type="entry name" value="Nucleotide cyclase"/>
    <property type="match status" value="1"/>
</dbReference>